<dbReference type="VEuPathDB" id="FungiDB:BO83DRAFT_415675"/>
<dbReference type="GeneID" id="37056616"/>
<dbReference type="Proteomes" id="UP000246171">
    <property type="component" value="Unassembled WGS sequence"/>
</dbReference>
<reference evidence="1" key="1">
    <citation type="submission" date="2016-12" db="EMBL/GenBank/DDBJ databases">
        <title>The genomes of Aspergillus section Nigri reveals drivers in fungal speciation.</title>
        <authorList>
            <consortium name="DOE Joint Genome Institute"/>
            <person name="Vesth T.C."/>
            <person name="Nybo J."/>
            <person name="Theobald S."/>
            <person name="Brandl J."/>
            <person name="Frisvad J.C."/>
            <person name="Nielsen K.F."/>
            <person name="Lyhne E.K."/>
            <person name="Kogle M.E."/>
            <person name="Kuo A."/>
            <person name="Riley R."/>
            <person name="Clum A."/>
            <person name="Nolan M."/>
            <person name="Lipzen A."/>
            <person name="Salamov A."/>
            <person name="Henrissat B."/>
            <person name="Wiebenga A."/>
            <person name="De vries R.P."/>
            <person name="Grigoriev I.V."/>
            <person name="Mortensen U.H."/>
            <person name="Andersen M.R."/>
            <person name="Baker S.E."/>
        </authorList>
    </citation>
    <scope>NUCLEOTIDE SEQUENCE</scope>
    <source>
        <strain evidence="1">CBS 122712</strain>
    </source>
</reference>
<evidence type="ECO:0000313" key="2">
    <source>
        <dbReference type="Proteomes" id="UP000246171"/>
    </source>
</evidence>
<dbReference type="RefSeq" id="XP_025390141.1">
    <property type="nucleotide sequence ID" value="XM_025534654.1"/>
</dbReference>
<comment type="caution">
    <text evidence="1">The sequence shown here is derived from an EMBL/GenBank/DDBJ whole genome shotgun (WGS) entry which is preliminary data.</text>
</comment>
<keyword evidence="2" id="KW-1185">Reference proteome</keyword>
<organism evidence="1 2">
    <name type="scientific">Aspergillus eucalypticola (strain CBS 122712 / IBT 29274)</name>
    <dbReference type="NCBI Taxonomy" id="1448314"/>
    <lineage>
        <taxon>Eukaryota</taxon>
        <taxon>Fungi</taxon>
        <taxon>Dikarya</taxon>
        <taxon>Ascomycota</taxon>
        <taxon>Pezizomycotina</taxon>
        <taxon>Eurotiomycetes</taxon>
        <taxon>Eurotiomycetidae</taxon>
        <taxon>Eurotiales</taxon>
        <taxon>Aspergillaceae</taxon>
        <taxon>Aspergillus</taxon>
        <taxon>Aspergillus subgen. Circumdati</taxon>
    </lineage>
</organism>
<dbReference type="EMBL" id="MSFU01000007">
    <property type="protein sequence ID" value="PWY77760.1"/>
    <property type="molecule type" value="Genomic_DNA"/>
</dbReference>
<protein>
    <submittedName>
        <fullName evidence="1">Uncharacterized protein</fullName>
    </submittedName>
</protein>
<evidence type="ECO:0000313" key="1">
    <source>
        <dbReference type="EMBL" id="PWY77760.1"/>
    </source>
</evidence>
<name>A0A317W0T9_ASPEC</name>
<proteinExistence type="predicted"/>
<accession>A0A317W0T9</accession>
<sequence>MFTDSIGDESLRDVIYFPVSPQRDPNRNHLPDPHIMLRNTVFPLLGELDCFPIRVRYQVLVSNELDQALALFIKAVACYIFVLTFRELLRVLEPFLDLRSLNNGTNATEKPLGDPNNHPQHPDACGLEKHSWGFNNQISHFSSNACRQSDLEADV</sequence>
<gene>
    <name evidence="1" type="ORF">BO83DRAFT_415675</name>
</gene>
<dbReference type="AlphaFoldDB" id="A0A317W0T9"/>